<keyword evidence="2" id="KW-0813">Transport</keyword>
<dbReference type="InterPro" id="IPR003439">
    <property type="entry name" value="ABC_transporter-like_ATP-bd"/>
</dbReference>
<evidence type="ECO:0000256" key="4">
    <source>
        <dbReference type="ARBA" id="ARBA00022840"/>
    </source>
</evidence>
<dbReference type="PANTHER" id="PTHR46743:SF2">
    <property type="entry name" value="TEICHOIC ACIDS EXPORT ATP-BINDING PROTEIN TAGH"/>
    <property type="match status" value="1"/>
</dbReference>
<evidence type="ECO:0000313" key="8">
    <source>
        <dbReference type="Proteomes" id="UP001589740"/>
    </source>
</evidence>
<dbReference type="GO" id="GO:0005524">
    <property type="term" value="F:ATP binding"/>
    <property type="evidence" value="ECO:0007669"/>
    <property type="project" value="UniProtKB-KW"/>
</dbReference>
<dbReference type="Proteomes" id="UP001589740">
    <property type="component" value="Unassembled WGS sequence"/>
</dbReference>
<dbReference type="PANTHER" id="PTHR46743">
    <property type="entry name" value="TEICHOIC ACIDS EXPORT ATP-BINDING PROTEIN TAGH"/>
    <property type="match status" value="1"/>
</dbReference>
<dbReference type="EMBL" id="JBHMAH010000010">
    <property type="protein sequence ID" value="MFB9860240.1"/>
    <property type="molecule type" value="Genomic_DNA"/>
</dbReference>
<evidence type="ECO:0000313" key="7">
    <source>
        <dbReference type="EMBL" id="MFB9860240.1"/>
    </source>
</evidence>
<keyword evidence="3" id="KW-0547">Nucleotide-binding</keyword>
<dbReference type="NCBIfam" id="NF010066">
    <property type="entry name" value="PRK13546.1"/>
    <property type="match status" value="1"/>
</dbReference>
<evidence type="ECO:0000256" key="1">
    <source>
        <dbReference type="ARBA" id="ARBA00005417"/>
    </source>
</evidence>
<dbReference type="InterPro" id="IPR027417">
    <property type="entry name" value="P-loop_NTPase"/>
</dbReference>
<evidence type="ECO:0000256" key="3">
    <source>
        <dbReference type="ARBA" id="ARBA00022741"/>
    </source>
</evidence>
<feature type="domain" description="ABC transporter" evidence="6">
    <location>
        <begin position="22"/>
        <end position="243"/>
    </location>
</feature>
<reference evidence="7 8" key="1">
    <citation type="submission" date="2024-09" db="EMBL/GenBank/DDBJ databases">
        <authorList>
            <person name="Sun Q."/>
            <person name="Mori K."/>
        </authorList>
    </citation>
    <scope>NUCLEOTIDE SEQUENCE [LARGE SCALE GENOMIC DNA]</scope>
    <source>
        <strain evidence="7 8">JCM 12822</strain>
    </source>
</reference>
<dbReference type="SMART" id="SM00382">
    <property type="entry name" value="AAA"/>
    <property type="match status" value="1"/>
</dbReference>
<proteinExistence type="inferred from homology"/>
<sequence length="446" mass="50597">MTKTIITKNLEKHYKLYENQKERILDLVSPRSHGEVFHALRGIDFEAEDGDVVGFIGINGSGKSTLSNIIAGIVPESRGEVIVNGQTSLIAVAAGLNNDLTGRDNIELKCLMLGFSRDEIREMEPDIIAFAELESFIDQPVKSYSSGMKSRLGFAISVNVDPDILIIDEALSVGDRAFSEKSLRKMNEFKEQGKTMIFVSHSINQVKNFCNKILWLEFGRVKAFGEVNDVIPLYEAFLNKWQKMSKKERDAYRALMTEQGGNDTVYSQQGNLLVMNSDKELNASNDYKVHLTSRLAHLREHSTYIYQSPNTDENRKNADEYKDRVFYIKRKTIYQFEHYYLLSTKPSGIEGVIGWMKATELASHTHTFVDNDNKTLFLLGNGLARTEPWGGKKQTISSSLENLKNSKFHINETILVGKNIWYKGIIDDQNSTVWLHEASLSDKIEN</sequence>
<gene>
    <name evidence="7" type="primary">tagH</name>
    <name evidence="7" type="ORF">ACFFLE_03855</name>
</gene>
<dbReference type="PROSITE" id="PS50893">
    <property type="entry name" value="ABC_TRANSPORTER_2"/>
    <property type="match status" value="1"/>
</dbReference>
<keyword evidence="5" id="KW-1278">Translocase</keyword>
<keyword evidence="4 7" id="KW-0067">ATP-binding</keyword>
<organism evidence="7 8">
    <name type="scientific">Salinicoccus siamensis</name>
    <dbReference type="NCBI Taxonomy" id="381830"/>
    <lineage>
        <taxon>Bacteria</taxon>
        <taxon>Bacillati</taxon>
        <taxon>Bacillota</taxon>
        <taxon>Bacilli</taxon>
        <taxon>Bacillales</taxon>
        <taxon>Staphylococcaceae</taxon>
        <taxon>Salinicoccus</taxon>
    </lineage>
</organism>
<keyword evidence="8" id="KW-1185">Reference proteome</keyword>
<dbReference type="Gene3D" id="3.40.50.300">
    <property type="entry name" value="P-loop containing nucleotide triphosphate hydrolases"/>
    <property type="match status" value="1"/>
</dbReference>
<dbReference type="InterPro" id="IPR003593">
    <property type="entry name" value="AAA+_ATPase"/>
</dbReference>
<comment type="similarity">
    <text evidence="1">Belongs to the ABC transporter superfamily.</text>
</comment>
<dbReference type="InterPro" id="IPR017871">
    <property type="entry name" value="ABC_transporter-like_CS"/>
</dbReference>
<dbReference type="InterPro" id="IPR050683">
    <property type="entry name" value="Bact_Polysacc_Export_ATP-bd"/>
</dbReference>
<evidence type="ECO:0000256" key="2">
    <source>
        <dbReference type="ARBA" id="ARBA00022448"/>
    </source>
</evidence>
<comment type="caution">
    <text evidence="7">The sequence shown here is derived from an EMBL/GenBank/DDBJ whole genome shotgun (WGS) entry which is preliminary data.</text>
</comment>
<dbReference type="Pfam" id="PF00005">
    <property type="entry name" value="ABC_tran"/>
    <property type="match status" value="1"/>
</dbReference>
<dbReference type="RefSeq" id="WP_380569836.1">
    <property type="nucleotide sequence ID" value="NZ_JBHMAH010000010.1"/>
</dbReference>
<dbReference type="SUPFAM" id="SSF52540">
    <property type="entry name" value="P-loop containing nucleoside triphosphate hydrolases"/>
    <property type="match status" value="1"/>
</dbReference>
<dbReference type="Gene3D" id="2.30.30.170">
    <property type="match status" value="2"/>
</dbReference>
<dbReference type="PROSITE" id="PS00211">
    <property type="entry name" value="ABC_TRANSPORTER_1"/>
    <property type="match status" value="1"/>
</dbReference>
<dbReference type="InterPro" id="IPR038200">
    <property type="entry name" value="GW_dom_sf"/>
</dbReference>
<dbReference type="CDD" id="cd03220">
    <property type="entry name" value="ABC_KpsT_Wzt"/>
    <property type="match status" value="1"/>
</dbReference>
<evidence type="ECO:0000256" key="5">
    <source>
        <dbReference type="ARBA" id="ARBA00022967"/>
    </source>
</evidence>
<accession>A0ABV5Z5N2</accession>
<evidence type="ECO:0000259" key="6">
    <source>
        <dbReference type="PROSITE" id="PS50893"/>
    </source>
</evidence>
<protein>
    <submittedName>
        <fullName evidence="7">Teichoic acids export ABC transporter ATP-binding subunit TagH</fullName>
    </submittedName>
</protein>
<dbReference type="InterPro" id="IPR015860">
    <property type="entry name" value="ABC_transpr_TagH-like"/>
</dbReference>
<name>A0ABV5Z5N2_9STAP</name>